<evidence type="ECO:0000256" key="1">
    <source>
        <dbReference type="SAM" id="MobiDB-lite"/>
    </source>
</evidence>
<gene>
    <name evidence="3" type="ORF">GCM10025789_15780</name>
</gene>
<feature type="signal peptide" evidence="2">
    <location>
        <begin position="1"/>
        <end position="25"/>
    </location>
</feature>
<reference evidence="4" key="1">
    <citation type="journal article" date="2019" name="Int. J. Syst. Evol. Microbiol.">
        <title>The Global Catalogue of Microorganisms (GCM) 10K type strain sequencing project: providing services to taxonomists for standard genome sequencing and annotation.</title>
        <authorList>
            <consortium name="The Broad Institute Genomics Platform"/>
            <consortium name="The Broad Institute Genome Sequencing Center for Infectious Disease"/>
            <person name="Wu L."/>
            <person name="Ma J."/>
        </authorList>
    </citation>
    <scope>NUCLEOTIDE SEQUENCE [LARGE SCALE GENOMIC DNA]</scope>
    <source>
        <strain evidence="4">JCM 19125</strain>
    </source>
</reference>
<keyword evidence="2" id="KW-0732">Signal</keyword>
<sequence>MTAGRSRVLGAAVVLALGGCAPAPAPEPTVAPASPSTSTAAGPTSTPSAEPTVEPSPPTATPTVDPSPAGTPASSASAGTAAPPSEPPPAPTAPAPSTAGGLAPGDVATAEGWRPTARPGSPDEGFMGNDTWVHATSPEHSAYAAVALGCTEIRPYPQPVAALEGNLSDDAGHAGVGLTLEFATATDASAYFAEWLRQAEACVGTVTEKVSATDDTWVGRRNLGTVWSETVGVRGDQVRLLIVDSPDADLNGALGAR</sequence>
<feature type="compositionally biased region" description="Pro residues" evidence="1">
    <location>
        <begin position="84"/>
        <end position="94"/>
    </location>
</feature>
<accession>A0ABP9FC30</accession>
<feature type="compositionally biased region" description="Low complexity" evidence="1">
    <location>
        <begin position="95"/>
        <end position="105"/>
    </location>
</feature>
<protein>
    <recommendedName>
        <fullName evidence="5">PknH-like extracellular domain-containing protein</fullName>
    </recommendedName>
</protein>
<dbReference type="EMBL" id="BAABLV010000024">
    <property type="protein sequence ID" value="GAA4898638.1"/>
    <property type="molecule type" value="Genomic_DNA"/>
</dbReference>
<feature type="compositionally biased region" description="Low complexity" evidence="1">
    <location>
        <begin position="30"/>
        <end position="52"/>
    </location>
</feature>
<dbReference type="RefSeq" id="WP_345581543.1">
    <property type="nucleotide sequence ID" value="NZ_BAABLV010000024.1"/>
</dbReference>
<name>A0ABP9FC30_9ACTN</name>
<dbReference type="Proteomes" id="UP001501521">
    <property type="component" value="Unassembled WGS sequence"/>
</dbReference>
<organism evidence="3 4">
    <name type="scientific">Tessaracoccus lubricantis</name>
    <dbReference type="NCBI Taxonomy" id="545543"/>
    <lineage>
        <taxon>Bacteria</taxon>
        <taxon>Bacillati</taxon>
        <taxon>Actinomycetota</taxon>
        <taxon>Actinomycetes</taxon>
        <taxon>Propionibacteriales</taxon>
        <taxon>Propionibacteriaceae</taxon>
        <taxon>Tessaracoccus</taxon>
    </lineage>
</organism>
<feature type="chain" id="PRO_5047243638" description="PknH-like extracellular domain-containing protein" evidence="2">
    <location>
        <begin position="26"/>
        <end position="257"/>
    </location>
</feature>
<comment type="caution">
    <text evidence="3">The sequence shown here is derived from an EMBL/GenBank/DDBJ whole genome shotgun (WGS) entry which is preliminary data.</text>
</comment>
<evidence type="ECO:0008006" key="5">
    <source>
        <dbReference type="Google" id="ProtNLM"/>
    </source>
</evidence>
<feature type="region of interest" description="Disordered" evidence="1">
    <location>
        <begin position="19"/>
        <end position="132"/>
    </location>
</feature>
<evidence type="ECO:0000256" key="2">
    <source>
        <dbReference type="SAM" id="SignalP"/>
    </source>
</evidence>
<keyword evidence="4" id="KW-1185">Reference proteome</keyword>
<proteinExistence type="predicted"/>
<evidence type="ECO:0000313" key="3">
    <source>
        <dbReference type="EMBL" id="GAA4898638.1"/>
    </source>
</evidence>
<feature type="compositionally biased region" description="Low complexity" evidence="1">
    <location>
        <begin position="66"/>
        <end position="83"/>
    </location>
</feature>
<evidence type="ECO:0000313" key="4">
    <source>
        <dbReference type="Proteomes" id="UP001501521"/>
    </source>
</evidence>
<dbReference type="PROSITE" id="PS51257">
    <property type="entry name" value="PROKAR_LIPOPROTEIN"/>
    <property type="match status" value="1"/>
</dbReference>